<dbReference type="InterPro" id="IPR056684">
    <property type="entry name" value="DUF7782"/>
</dbReference>
<accession>A0ABT1HKH8</accession>
<dbReference type="Pfam" id="PF05175">
    <property type="entry name" value="MTS"/>
    <property type="match status" value="1"/>
</dbReference>
<keyword evidence="4" id="KW-0808">Transferase</keyword>
<comment type="caution">
    <text evidence="4">The sequence shown here is derived from an EMBL/GenBank/DDBJ whole genome shotgun (WGS) entry which is preliminary data.</text>
</comment>
<feature type="domain" description="DUF7059" evidence="2">
    <location>
        <begin position="25"/>
        <end position="109"/>
    </location>
</feature>
<feature type="domain" description="DUF7782" evidence="3">
    <location>
        <begin position="387"/>
        <end position="502"/>
    </location>
</feature>
<dbReference type="InterPro" id="IPR029063">
    <property type="entry name" value="SAM-dependent_MTases_sf"/>
</dbReference>
<proteinExistence type="predicted"/>
<evidence type="ECO:0000259" key="1">
    <source>
        <dbReference type="Pfam" id="PF05175"/>
    </source>
</evidence>
<dbReference type="InterPro" id="IPR055487">
    <property type="entry name" value="DUF7059"/>
</dbReference>
<dbReference type="Pfam" id="PF23186">
    <property type="entry name" value="DUF7059"/>
    <property type="match status" value="1"/>
</dbReference>
<sequence length="504" mass="52964">MTSPPITPVDDLHTITPGLRQAFEAHRYDADGVLDLLGVDAHAALGRAEPVPVRRACRDAGELGTLIRLLLLNDSCPRAEVAAALGSVDIDAAVAVGMLHADGDDVRAAIDVRPLDSGHGTRWLFSDLDGAMRPTTITPDHVLGVGQASLSLLRATVAPAGRVLDLGTGCGVQAVHALSSADQVTATDITARSLAMTRAGLAINDIAPDRYDLRSGPWFSPAGSQRFDRIVANPPFVVGPPTVTHSYRDSGLDLDGASELVVSGAADHLADGGTACMLASWVITGDDWRDRVASWIPDHGVDAWVVQRDVADPALYVGTWLRDAGYDPRSGPGAALADDWLAHFERSGVEGIGFGFVFLRSTGEPTDLLAEELSHALDDPLGPEASEYLDRVAWLRTADLEASRFRAADGVALEQISTLSAGSAADGLGWGEVVARLHRADGPRWTHEIDSWGRSLVAGLRADGLPLGDVTALLAAATGEEPEPGAIEGFVAALVRHGLLLPAR</sequence>
<dbReference type="CDD" id="cd02440">
    <property type="entry name" value="AdoMet_MTases"/>
    <property type="match status" value="1"/>
</dbReference>
<reference evidence="4 5" key="1">
    <citation type="submission" date="2022-06" db="EMBL/GenBank/DDBJ databases">
        <title>Genomic Encyclopedia of Archaeal and Bacterial Type Strains, Phase II (KMG-II): from individual species to whole genera.</title>
        <authorList>
            <person name="Goeker M."/>
        </authorList>
    </citation>
    <scope>NUCLEOTIDE SEQUENCE [LARGE SCALE GENOMIC DNA]</scope>
    <source>
        <strain evidence="4 5">DSM 44693</strain>
    </source>
</reference>
<gene>
    <name evidence="4" type="ORF">LX13_004298</name>
</gene>
<keyword evidence="4" id="KW-0489">Methyltransferase</keyword>
<dbReference type="GO" id="GO:0008168">
    <property type="term" value="F:methyltransferase activity"/>
    <property type="evidence" value="ECO:0007669"/>
    <property type="project" value="UniProtKB-KW"/>
</dbReference>
<dbReference type="InterPro" id="IPR007848">
    <property type="entry name" value="Small_mtfrase_dom"/>
</dbReference>
<dbReference type="GO" id="GO:0032259">
    <property type="term" value="P:methylation"/>
    <property type="evidence" value="ECO:0007669"/>
    <property type="project" value="UniProtKB-KW"/>
</dbReference>
<feature type="domain" description="Methyltransferase small" evidence="1">
    <location>
        <begin position="152"/>
        <end position="242"/>
    </location>
</feature>
<evidence type="ECO:0000313" key="5">
    <source>
        <dbReference type="Proteomes" id="UP001206895"/>
    </source>
</evidence>
<dbReference type="InterPro" id="IPR002052">
    <property type="entry name" value="DNA_methylase_N6_adenine_CS"/>
</dbReference>
<evidence type="ECO:0000259" key="2">
    <source>
        <dbReference type="Pfam" id="PF23186"/>
    </source>
</evidence>
<dbReference type="Pfam" id="PF25004">
    <property type="entry name" value="DUF7782"/>
    <property type="match status" value="1"/>
</dbReference>
<dbReference type="RefSeq" id="WP_253663358.1">
    <property type="nucleotide sequence ID" value="NZ_BAAAJQ010000003.1"/>
</dbReference>
<name>A0ABT1HKH8_9NOCA</name>
<dbReference type="EMBL" id="JAMTCJ010000004">
    <property type="protein sequence ID" value="MCP2178457.1"/>
    <property type="molecule type" value="Genomic_DNA"/>
</dbReference>
<keyword evidence="5" id="KW-1185">Reference proteome</keyword>
<evidence type="ECO:0000259" key="3">
    <source>
        <dbReference type="Pfam" id="PF25004"/>
    </source>
</evidence>
<dbReference type="Gene3D" id="3.40.50.150">
    <property type="entry name" value="Vaccinia Virus protein VP39"/>
    <property type="match status" value="1"/>
</dbReference>
<dbReference type="Proteomes" id="UP001206895">
    <property type="component" value="Unassembled WGS sequence"/>
</dbReference>
<dbReference type="PROSITE" id="PS00092">
    <property type="entry name" value="N6_MTASE"/>
    <property type="match status" value="1"/>
</dbReference>
<organism evidence="4 5">
    <name type="scientific">Williamsia maris</name>
    <dbReference type="NCBI Taxonomy" id="72806"/>
    <lineage>
        <taxon>Bacteria</taxon>
        <taxon>Bacillati</taxon>
        <taxon>Actinomycetota</taxon>
        <taxon>Actinomycetes</taxon>
        <taxon>Mycobacteriales</taxon>
        <taxon>Nocardiaceae</taxon>
        <taxon>Williamsia</taxon>
    </lineage>
</organism>
<evidence type="ECO:0000313" key="4">
    <source>
        <dbReference type="EMBL" id="MCP2178457.1"/>
    </source>
</evidence>
<dbReference type="SUPFAM" id="SSF53335">
    <property type="entry name" value="S-adenosyl-L-methionine-dependent methyltransferases"/>
    <property type="match status" value="1"/>
</dbReference>
<protein>
    <submittedName>
        <fullName evidence="4">Methyltransferase small domain-containing protein</fullName>
    </submittedName>
</protein>